<organism evidence="1 2">
    <name type="scientific">Psophocarpus tetragonolobus</name>
    <name type="common">Winged bean</name>
    <name type="synonym">Dolichos tetragonolobus</name>
    <dbReference type="NCBI Taxonomy" id="3891"/>
    <lineage>
        <taxon>Eukaryota</taxon>
        <taxon>Viridiplantae</taxon>
        <taxon>Streptophyta</taxon>
        <taxon>Embryophyta</taxon>
        <taxon>Tracheophyta</taxon>
        <taxon>Spermatophyta</taxon>
        <taxon>Magnoliopsida</taxon>
        <taxon>eudicotyledons</taxon>
        <taxon>Gunneridae</taxon>
        <taxon>Pentapetalae</taxon>
        <taxon>rosids</taxon>
        <taxon>fabids</taxon>
        <taxon>Fabales</taxon>
        <taxon>Fabaceae</taxon>
        <taxon>Papilionoideae</taxon>
        <taxon>50 kb inversion clade</taxon>
        <taxon>NPAAA clade</taxon>
        <taxon>indigoferoid/millettioid clade</taxon>
        <taxon>Phaseoleae</taxon>
        <taxon>Psophocarpus</taxon>
    </lineage>
</organism>
<keyword evidence="2" id="KW-1185">Reference proteome</keyword>
<evidence type="ECO:0000313" key="1">
    <source>
        <dbReference type="EMBL" id="KAK7386001.1"/>
    </source>
</evidence>
<sequence length="96" mass="10761">MKGLKNHAATSCPIHGTKMYGFWADPSPSESDELPTSKFILPFQLPYHPLEPFRMACDIGMVTKVKSRNCWPNTDKRTINDYGESTGVLPFSSIPE</sequence>
<protein>
    <submittedName>
        <fullName evidence="1">Uncharacterized protein</fullName>
    </submittedName>
</protein>
<reference evidence="1 2" key="1">
    <citation type="submission" date="2024-01" db="EMBL/GenBank/DDBJ databases">
        <title>The genomes of 5 underutilized Papilionoideae crops provide insights into root nodulation and disease resistanc.</title>
        <authorList>
            <person name="Jiang F."/>
        </authorList>
    </citation>
    <scope>NUCLEOTIDE SEQUENCE [LARGE SCALE GENOMIC DNA]</scope>
    <source>
        <strain evidence="1">DUOXIRENSHENG_FW03</strain>
        <tissue evidence="1">Leaves</tissue>
    </source>
</reference>
<comment type="caution">
    <text evidence="1">The sequence shown here is derived from an EMBL/GenBank/DDBJ whole genome shotgun (WGS) entry which is preliminary data.</text>
</comment>
<name>A0AAN9RZ52_PSOTE</name>
<gene>
    <name evidence="1" type="ORF">VNO78_32026</name>
</gene>
<evidence type="ECO:0000313" key="2">
    <source>
        <dbReference type="Proteomes" id="UP001386955"/>
    </source>
</evidence>
<dbReference type="EMBL" id="JAYMYS010000008">
    <property type="protein sequence ID" value="KAK7386001.1"/>
    <property type="molecule type" value="Genomic_DNA"/>
</dbReference>
<accession>A0AAN9RZ52</accession>
<dbReference type="Proteomes" id="UP001386955">
    <property type="component" value="Unassembled WGS sequence"/>
</dbReference>
<proteinExistence type="predicted"/>
<dbReference type="AlphaFoldDB" id="A0AAN9RZ52"/>